<keyword evidence="1 2" id="KW-0694">RNA-binding</keyword>
<dbReference type="SUPFAM" id="SSF54928">
    <property type="entry name" value="RNA-binding domain, RBD"/>
    <property type="match status" value="1"/>
</dbReference>
<dbReference type="InterPro" id="IPR000504">
    <property type="entry name" value="RRM_dom"/>
</dbReference>
<sequence length="240" mass="25282">MSSKLNQSLDEILSTQRRRRSVRRSSGRPTTAPVGGIQKSTKPARNASKPAPTKNARATGESKIMVSNLPKDVSEGQIKEYFQKSVGQVKKVELSYGPGGVSRGNAHVTFIHADGASKAFSTLNGLLIDNRPVKVEVVVASADLIPQPKTLGQRISQPKVQPKSAASKHGANGAKAGPATKTAKKGAPRRARNARPSKKTAEELDSEMADYFDGSAANTGNAEGAAPATNGDAQMEDEIL</sequence>
<evidence type="ECO:0000259" key="4">
    <source>
        <dbReference type="PROSITE" id="PS50102"/>
    </source>
</evidence>
<dbReference type="PROSITE" id="PS50102">
    <property type="entry name" value="RRM"/>
    <property type="match status" value="1"/>
</dbReference>
<organism evidence="5 6">
    <name type="scientific">Phialemonium atrogriseum</name>
    <dbReference type="NCBI Taxonomy" id="1093897"/>
    <lineage>
        <taxon>Eukaryota</taxon>
        <taxon>Fungi</taxon>
        <taxon>Dikarya</taxon>
        <taxon>Ascomycota</taxon>
        <taxon>Pezizomycotina</taxon>
        <taxon>Sordariomycetes</taxon>
        <taxon>Sordariomycetidae</taxon>
        <taxon>Cephalothecales</taxon>
        <taxon>Cephalothecaceae</taxon>
        <taxon>Phialemonium</taxon>
    </lineage>
</organism>
<dbReference type="SMART" id="SM00360">
    <property type="entry name" value="RRM"/>
    <property type="match status" value="1"/>
</dbReference>
<reference evidence="5" key="1">
    <citation type="submission" date="2023-06" db="EMBL/GenBank/DDBJ databases">
        <title>Genome-scale phylogeny and comparative genomics of the fungal order Sordariales.</title>
        <authorList>
            <consortium name="Lawrence Berkeley National Laboratory"/>
            <person name="Hensen N."/>
            <person name="Bonometti L."/>
            <person name="Westerberg I."/>
            <person name="Brannstrom I.O."/>
            <person name="Guillou S."/>
            <person name="Cros-Aarteil S."/>
            <person name="Calhoun S."/>
            <person name="Haridas S."/>
            <person name="Kuo A."/>
            <person name="Mondo S."/>
            <person name="Pangilinan J."/>
            <person name="Riley R."/>
            <person name="Labutti K."/>
            <person name="Andreopoulos B."/>
            <person name="Lipzen A."/>
            <person name="Chen C."/>
            <person name="Yanf M."/>
            <person name="Daum C."/>
            <person name="Ng V."/>
            <person name="Clum A."/>
            <person name="Steindorff A."/>
            <person name="Ohm R."/>
            <person name="Martin F."/>
            <person name="Silar P."/>
            <person name="Natvig D."/>
            <person name="Lalanne C."/>
            <person name="Gautier V."/>
            <person name="Ament-Velasquez S.L."/>
            <person name="Kruys A."/>
            <person name="Hutchinson M.I."/>
            <person name="Powell A.J."/>
            <person name="Barry K."/>
            <person name="Miller A.N."/>
            <person name="Grigoriev I.V."/>
            <person name="Debuchy R."/>
            <person name="Gladieux P."/>
            <person name="Thoren M.H."/>
            <person name="Johannesson H."/>
        </authorList>
    </citation>
    <scope>NUCLEOTIDE SEQUENCE</scope>
    <source>
        <strain evidence="5">8032-3</strain>
    </source>
</reference>
<evidence type="ECO:0000256" key="3">
    <source>
        <dbReference type="SAM" id="MobiDB-lite"/>
    </source>
</evidence>
<dbReference type="AlphaFoldDB" id="A0AAJ0FRK6"/>
<dbReference type="InterPro" id="IPR012677">
    <property type="entry name" value="Nucleotide-bd_a/b_plait_sf"/>
</dbReference>
<dbReference type="PANTHER" id="PTHR19965:SF35">
    <property type="entry name" value="RNA ANNEALING PROTEIN YRA1"/>
    <property type="match status" value="1"/>
</dbReference>
<dbReference type="InterPro" id="IPR035979">
    <property type="entry name" value="RBD_domain_sf"/>
</dbReference>
<evidence type="ECO:0000313" key="5">
    <source>
        <dbReference type="EMBL" id="KAK1772378.1"/>
    </source>
</evidence>
<keyword evidence="6" id="KW-1185">Reference proteome</keyword>
<dbReference type="Gene3D" id="3.30.70.330">
    <property type="match status" value="1"/>
</dbReference>
<evidence type="ECO:0000313" key="6">
    <source>
        <dbReference type="Proteomes" id="UP001244011"/>
    </source>
</evidence>
<accession>A0AAJ0FRK6</accession>
<evidence type="ECO:0000256" key="2">
    <source>
        <dbReference type="PROSITE-ProRule" id="PRU00176"/>
    </source>
</evidence>
<name>A0AAJ0FRK6_9PEZI</name>
<comment type="caution">
    <text evidence="5">The sequence shown here is derived from an EMBL/GenBank/DDBJ whole genome shotgun (WGS) entry which is preliminary data.</text>
</comment>
<gene>
    <name evidence="5" type="ORF">QBC33DRAFT_7286</name>
</gene>
<dbReference type="Pfam" id="PF00076">
    <property type="entry name" value="RRM_1"/>
    <property type="match status" value="1"/>
</dbReference>
<dbReference type="GO" id="GO:0003729">
    <property type="term" value="F:mRNA binding"/>
    <property type="evidence" value="ECO:0007669"/>
    <property type="project" value="TreeGrafter"/>
</dbReference>
<feature type="domain" description="RRM" evidence="4">
    <location>
        <begin position="62"/>
        <end position="140"/>
    </location>
</feature>
<dbReference type="Proteomes" id="UP001244011">
    <property type="component" value="Unassembled WGS sequence"/>
</dbReference>
<feature type="compositionally biased region" description="Basic residues" evidence="3">
    <location>
        <begin position="182"/>
        <end position="198"/>
    </location>
</feature>
<evidence type="ECO:0000256" key="1">
    <source>
        <dbReference type="ARBA" id="ARBA00022884"/>
    </source>
</evidence>
<dbReference type="InterPro" id="IPR025715">
    <property type="entry name" value="FoP_C"/>
</dbReference>
<dbReference type="EMBL" id="MU838997">
    <property type="protein sequence ID" value="KAK1772378.1"/>
    <property type="molecule type" value="Genomic_DNA"/>
</dbReference>
<dbReference type="RefSeq" id="XP_060288591.1">
    <property type="nucleotide sequence ID" value="XM_060433019.1"/>
</dbReference>
<feature type="region of interest" description="Disordered" evidence="3">
    <location>
        <begin position="1"/>
        <end position="62"/>
    </location>
</feature>
<feature type="compositionally biased region" description="Basic residues" evidence="3">
    <location>
        <begin position="16"/>
        <end position="26"/>
    </location>
</feature>
<feature type="compositionally biased region" description="Low complexity" evidence="3">
    <location>
        <begin position="170"/>
        <end position="181"/>
    </location>
</feature>
<dbReference type="PANTHER" id="PTHR19965">
    <property type="entry name" value="RNA AND EXPORT FACTOR BINDING PROTEIN"/>
    <property type="match status" value="1"/>
</dbReference>
<dbReference type="GO" id="GO:0005634">
    <property type="term" value="C:nucleus"/>
    <property type="evidence" value="ECO:0007669"/>
    <property type="project" value="TreeGrafter"/>
</dbReference>
<feature type="region of interest" description="Disordered" evidence="3">
    <location>
        <begin position="150"/>
        <end position="240"/>
    </location>
</feature>
<dbReference type="SMART" id="SM01218">
    <property type="entry name" value="FoP_duplication"/>
    <property type="match status" value="1"/>
</dbReference>
<proteinExistence type="predicted"/>
<protein>
    <recommendedName>
        <fullName evidence="4">RRM domain-containing protein</fullName>
    </recommendedName>
</protein>
<dbReference type="InterPro" id="IPR051229">
    <property type="entry name" value="ALYREF_mRNA_export"/>
</dbReference>
<feature type="compositionally biased region" description="Polar residues" evidence="3">
    <location>
        <begin position="1"/>
        <end position="15"/>
    </location>
</feature>
<dbReference type="GeneID" id="85316206"/>